<dbReference type="GO" id="GO:0005634">
    <property type="term" value="C:nucleus"/>
    <property type="evidence" value="ECO:0007669"/>
    <property type="project" value="UniProtKB-SubCell"/>
</dbReference>
<dbReference type="EMBL" id="JANEYG010000163">
    <property type="protein sequence ID" value="KAJ8911774.1"/>
    <property type="molecule type" value="Genomic_DNA"/>
</dbReference>
<organism evidence="9 10">
    <name type="scientific">Exocentrus adspersus</name>
    <dbReference type="NCBI Taxonomy" id="1586481"/>
    <lineage>
        <taxon>Eukaryota</taxon>
        <taxon>Metazoa</taxon>
        <taxon>Ecdysozoa</taxon>
        <taxon>Arthropoda</taxon>
        <taxon>Hexapoda</taxon>
        <taxon>Insecta</taxon>
        <taxon>Pterygota</taxon>
        <taxon>Neoptera</taxon>
        <taxon>Endopterygota</taxon>
        <taxon>Coleoptera</taxon>
        <taxon>Polyphaga</taxon>
        <taxon>Cucujiformia</taxon>
        <taxon>Chrysomeloidea</taxon>
        <taxon>Cerambycidae</taxon>
        <taxon>Lamiinae</taxon>
        <taxon>Acanthocinini</taxon>
        <taxon>Exocentrus</taxon>
    </lineage>
</organism>
<dbReference type="PANTHER" id="PTHR22930:SF85">
    <property type="entry name" value="GH03217P-RELATED"/>
    <property type="match status" value="1"/>
</dbReference>
<keyword evidence="4" id="KW-0540">Nuclease</keyword>
<protein>
    <recommendedName>
        <fullName evidence="8">DDE Tnp4 domain-containing protein</fullName>
    </recommendedName>
</protein>
<keyword evidence="6" id="KW-0378">Hydrolase</keyword>
<dbReference type="AlphaFoldDB" id="A0AAV8VC02"/>
<evidence type="ECO:0000256" key="7">
    <source>
        <dbReference type="ARBA" id="ARBA00023242"/>
    </source>
</evidence>
<dbReference type="Proteomes" id="UP001159042">
    <property type="component" value="Unassembled WGS sequence"/>
</dbReference>
<evidence type="ECO:0000256" key="5">
    <source>
        <dbReference type="ARBA" id="ARBA00022723"/>
    </source>
</evidence>
<evidence type="ECO:0000256" key="1">
    <source>
        <dbReference type="ARBA" id="ARBA00001968"/>
    </source>
</evidence>
<evidence type="ECO:0000313" key="10">
    <source>
        <dbReference type="Proteomes" id="UP001159042"/>
    </source>
</evidence>
<evidence type="ECO:0000313" key="9">
    <source>
        <dbReference type="EMBL" id="KAJ8911774.1"/>
    </source>
</evidence>
<name>A0AAV8VC02_9CUCU</name>
<comment type="cofactor">
    <cofactor evidence="1">
        <name>a divalent metal cation</name>
        <dbReference type="ChEBI" id="CHEBI:60240"/>
    </cofactor>
</comment>
<sequence>MAYFLVNEFQNSIFFQQLKGHGGSPFSPAEAHILSFIWFARNKCCLRDVAERQITRVMEFLVHVAPQYIMFPKSENEKLVMAQKFEEISGFPGILGCIDGTSITVKTSAHKIKSTYVNRHDIPSVTLQGICDYKRRFTDVFTGPPGKLPNICAPNFHIIGDSAYNLKEYLLVPFRDYRNLNAAQENFNYKLSASRVLIENTFGILKSRFRQLTQLEFHEVDKITKFIISCCVLHNVCIDFEDFVTADLVAHVNHAPEIEMEVAARRLGLLWDYYVVSNITNWALTKCHSTEIMYYVTVEFQCALLFPSRCL</sequence>
<comment type="subcellular location">
    <subcellularLocation>
        <location evidence="2">Nucleus</location>
    </subcellularLocation>
</comment>
<dbReference type="PANTHER" id="PTHR22930">
    <property type="match status" value="1"/>
</dbReference>
<dbReference type="Pfam" id="PF13359">
    <property type="entry name" value="DDE_Tnp_4"/>
    <property type="match status" value="1"/>
</dbReference>
<dbReference type="GO" id="GO:0004518">
    <property type="term" value="F:nuclease activity"/>
    <property type="evidence" value="ECO:0007669"/>
    <property type="project" value="UniProtKB-KW"/>
</dbReference>
<gene>
    <name evidence="9" type="ORF">NQ315_008827</name>
</gene>
<keyword evidence="7" id="KW-0539">Nucleus</keyword>
<evidence type="ECO:0000259" key="8">
    <source>
        <dbReference type="Pfam" id="PF13359"/>
    </source>
</evidence>
<dbReference type="GO" id="GO:0046872">
    <property type="term" value="F:metal ion binding"/>
    <property type="evidence" value="ECO:0007669"/>
    <property type="project" value="UniProtKB-KW"/>
</dbReference>
<accession>A0AAV8VC02</accession>
<dbReference type="InterPro" id="IPR027806">
    <property type="entry name" value="HARBI1_dom"/>
</dbReference>
<reference evidence="9 10" key="1">
    <citation type="journal article" date="2023" name="Insect Mol. Biol.">
        <title>Genome sequencing provides insights into the evolution of gene families encoding plant cell wall-degrading enzymes in longhorned beetles.</title>
        <authorList>
            <person name="Shin N.R."/>
            <person name="Okamura Y."/>
            <person name="Kirsch R."/>
            <person name="Pauchet Y."/>
        </authorList>
    </citation>
    <scope>NUCLEOTIDE SEQUENCE [LARGE SCALE GENOMIC DNA]</scope>
    <source>
        <strain evidence="9">EAD_L_NR</strain>
    </source>
</reference>
<evidence type="ECO:0000256" key="4">
    <source>
        <dbReference type="ARBA" id="ARBA00022722"/>
    </source>
</evidence>
<dbReference type="GO" id="GO:0016787">
    <property type="term" value="F:hydrolase activity"/>
    <property type="evidence" value="ECO:0007669"/>
    <property type="project" value="UniProtKB-KW"/>
</dbReference>
<comment type="similarity">
    <text evidence="3">Belongs to the HARBI1 family.</text>
</comment>
<evidence type="ECO:0000256" key="6">
    <source>
        <dbReference type="ARBA" id="ARBA00022801"/>
    </source>
</evidence>
<keyword evidence="5" id="KW-0479">Metal-binding</keyword>
<feature type="domain" description="DDE Tnp4" evidence="8">
    <location>
        <begin position="98"/>
        <end position="235"/>
    </location>
</feature>
<comment type="caution">
    <text evidence="9">The sequence shown here is derived from an EMBL/GenBank/DDBJ whole genome shotgun (WGS) entry which is preliminary data.</text>
</comment>
<dbReference type="InterPro" id="IPR045249">
    <property type="entry name" value="HARBI1-like"/>
</dbReference>
<evidence type="ECO:0000256" key="2">
    <source>
        <dbReference type="ARBA" id="ARBA00004123"/>
    </source>
</evidence>
<keyword evidence="10" id="KW-1185">Reference proteome</keyword>
<proteinExistence type="inferred from homology"/>
<evidence type="ECO:0000256" key="3">
    <source>
        <dbReference type="ARBA" id="ARBA00006958"/>
    </source>
</evidence>